<dbReference type="HOGENOM" id="CLU_3316589_0_0_6"/>
<accession>M7RFI3</accession>
<dbReference type="Proteomes" id="UP000013259">
    <property type="component" value="Unassembled WGS sequence"/>
</dbReference>
<dbReference type="EMBL" id="APMR01000126">
    <property type="protein sequence ID" value="EMR50352.1"/>
    <property type="molecule type" value="Genomic_DNA"/>
</dbReference>
<dbReference type="AlphaFoldDB" id="M7RFI3"/>
<gene>
    <name evidence="1" type="ORF">A670_04466</name>
</gene>
<evidence type="ECO:0000313" key="2">
    <source>
        <dbReference type="Proteomes" id="UP000013259"/>
    </source>
</evidence>
<sequence length="39" mass="4736">MPGRYASRFTLTFSRDTLDHMNTKRSNATQRHLRWWLPS</sequence>
<proteinExistence type="predicted"/>
<evidence type="ECO:0000313" key="1">
    <source>
        <dbReference type="EMBL" id="EMR50352.1"/>
    </source>
</evidence>
<organism evidence="1 2">
    <name type="scientific">Salmonella enterica subsp. enterica serovar Dublin str. UC16</name>
    <dbReference type="NCBI Taxonomy" id="1192688"/>
    <lineage>
        <taxon>Bacteria</taxon>
        <taxon>Pseudomonadati</taxon>
        <taxon>Pseudomonadota</taxon>
        <taxon>Gammaproteobacteria</taxon>
        <taxon>Enterobacterales</taxon>
        <taxon>Enterobacteriaceae</taxon>
        <taxon>Salmonella</taxon>
    </lineage>
</organism>
<name>M7RFI3_SALDU</name>
<reference evidence="1 2" key="1">
    <citation type="submission" date="2013-02" db="EMBL/GenBank/DDBJ databases">
        <authorList>
            <person name="McClelland M."/>
            <person name="Porwollik S."/>
            <person name="Desai P."/>
            <person name="Cheng P."/>
            <person name="Wollam A."/>
            <person name="Pepin K."/>
            <person name="Bhonagiri V."/>
            <person name="Fulton L."/>
            <person name="Fulton R."/>
            <person name="Delehaunty K."/>
            <person name="Fronick C."/>
            <person name="Godfrey J."/>
            <person name="Waligorski J."/>
            <person name="Appelbaum E."/>
            <person name="Tomlinson C."/>
            <person name="Warren W."/>
            <person name="Sodergren E."/>
            <person name="Weinstock G."/>
            <person name="Wilson R.K."/>
        </authorList>
    </citation>
    <scope>NUCLEOTIDE SEQUENCE [LARGE SCALE GENOMIC DNA]</scope>
    <source>
        <strain evidence="1 2">UC16</strain>
    </source>
</reference>
<protein>
    <submittedName>
        <fullName evidence="1">Uncharacterized protein</fullName>
    </submittedName>
</protein>
<comment type="caution">
    <text evidence="1">The sequence shown here is derived from an EMBL/GenBank/DDBJ whole genome shotgun (WGS) entry which is preliminary data.</text>
</comment>